<sequence length="287" mass="31849">MSRDTSRSSTLPSPKRNASPQPTRSRPPAHTASSSLRKPILRPFLLAEDYRGCLPLWLSRFTGYCPPGSNPPYDPLPFPPFSWLIYIPLKVEVWILASPAPSLASFSLKRSLLVFGVIESPLARPRNLVGGHFVAALLGTAITRLFVLDPRYQGYLDNTGFHTNTFVNGVPPMAVSLTIMLMLGVAHPPAGATALNATVLFSHRHSLLALPSRHHHLVHHHARLGTLHHNNLGRRRYPVYWWSAQGTFVLPGAEECMNDEERALRTLRENPLCLAEDGGRTEEALLE</sequence>
<reference evidence="3 4" key="1">
    <citation type="submission" date="2018-11" db="EMBL/GenBank/DDBJ databases">
        <title>Genome sequence of Saitozyma podzolica DSM 27192.</title>
        <authorList>
            <person name="Aliyu H."/>
            <person name="Gorte O."/>
            <person name="Ochsenreither K."/>
        </authorList>
    </citation>
    <scope>NUCLEOTIDE SEQUENCE [LARGE SCALE GENOMIC DNA]</scope>
    <source>
        <strain evidence="3 4">DSM 27192</strain>
    </source>
</reference>
<feature type="domain" description="HPP transmembrane region" evidence="2">
    <location>
        <begin position="111"/>
        <end position="203"/>
    </location>
</feature>
<accession>A0A427XXN1</accession>
<dbReference type="EMBL" id="RSCD01000024">
    <property type="protein sequence ID" value="RSH83634.1"/>
    <property type="molecule type" value="Genomic_DNA"/>
</dbReference>
<name>A0A427XXN1_9TREE</name>
<evidence type="ECO:0000313" key="3">
    <source>
        <dbReference type="EMBL" id="RSH83634.1"/>
    </source>
</evidence>
<dbReference type="Proteomes" id="UP000279259">
    <property type="component" value="Unassembled WGS sequence"/>
</dbReference>
<protein>
    <recommendedName>
        <fullName evidence="2">HPP transmembrane region domain-containing protein</fullName>
    </recommendedName>
</protein>
<feature type="compositionally biased region" description="Polar residues" evidence="1">
    <location>
        <begin position="7"/>
        <end position="24"/>
    </location>
</feature>
<dbReference type="InterPro" id="IPR007065">
    <property type="entry name" value="HPP"/>
</dbReference>
<comment type="caution">
    <text evidence="3">The sequence shown here is derived from an EMBL/GenBank/DDBJ whole genome shotgun (WGS) entry which is preliminary data.</text>
</comment>
<proteinExistence type="predicted"/>
<evidence type="ECO:0000259" key="2">
    <source>
        <dbReference type="Pfam" id="PF04982"/>
    </source>
</evidence>
<gene>
    <name evidence="3" type="ORF">EHS25_005538</name>
</gene>
<dbReference type="PANTHER" id="PTHR33741">
    <property type="entry name" value="TRANSMEMBRANE PROTEIN DDB_G0269096-RELATED"/>
    <property type="match status" value="1"/>
</dbReference>
<evidence type="ECO:0000313" key="4">
    <source>
        <dbReference type="Proteomes" id="UP000279259"/>
    </source>
</evidence>
<dbReference type="OrthoDB" id="2016548at2759"/>
<dbReference type="Pfam" id="PF04982">
    <property type="entry name" value="TM_HPP"/>
    <property type="match status" value="1"/>
</dbReference>
<dbReference type="AlphaFoldDB" id="A0A427XXN1"/>
<dbReference type="InterPro" id="IPR058581">
    <property type="entry name" value="TM_HPP"/>
</dbReference>
<dbReference type="PANTHER" id="PTHR33741:SF5">
    <property type="entry name" value="TRANSMEMBRANE PROTEIN DDB_G0269096-RELATED"/>
    <property type="match status" value="1"/>
</dbReference>
<organism evidence="3 4">
    <name type="scientific">Saitozyma podzolica</name>
    <dbReference type="NCBI Taxonomy" id="1890683"/>
    <lineage>
        <taxon>Eukaryota</taxon>
        <taxon>Fungi</taxon>
        <taxon>Dikarya</taxon>
        <taxon>Basidiomycota</taxon>
        <taxon>Agaricomycotina</taxon>
        <taxon>Tremellomycetes</taxon>
        <taxon>Tremellales</taxon>
        <taxon>Trimorphomycetaceae</taxon>
        <taxon>Saitozyma</taxon>
    </lineage>
</organism>
<dbReference type="STRING" id="1890683.A0A427XXN1"/>
<keyword evidence="4" id="KW-1185">Reference proteome</keyword>
<evidence type="ECO:0000256" key="1">
    <source>
        <dbReference type="SAM" id="MobiDB-lite"/>
    </source>
</evidence>
<feature type="region of interest" description="Disordered" evidence="1">
    <location>
        <begin position="1"/>
        <end position="35"/>
    </location>
</feature>